<reference evidence="1 2" key="1">
    <citation type="submission" date="2018-02" db="EMBL/GenBank/DDBJ databases">
        <title>Draft genome sequences of four Legionella pneumophila clinical strains isolated in Ontario.</title>
        <authorList>
            <person name="Fortuna A."/>
            <person name="Ramnarine R."/>
            <person name="Li A."/>
            <person name="Frantz C."/>
            <person name="Mallo G."/>
        </authorList>
    </citation>
    <scope>NUCLEOTIDE SEQUENCE [LARGE SCALE GENOMIC DNA]</scope>
    <source>
        <strain evidence="1 2">LG61</strain>
    </source>
</reference>
<protein>
    <submittedName>
        <fullName evidence="1">Competence/damage-inducible protein A</fullName>
    </submittedName>
</protein>
<dbReference type="SMART" id="SM00852">
    <property type="entry name" value="MoCF_biosynth"/>
    <property type="match status" value="1"/>
</dbReference>
<dbReference type="InterPro" id="IPR001453">
    <property type="entry name" value="MoaB/Mog_dom"/>
</dbReference>
<dbReference type="AlphaFoldDB" id="A0A2S6EV94"/>
<evidence type="ECO:0000313" key="2">
    <source>
        <dbReference type="Proteomes" id="UP000239239"/>
    </source>
</evidence>
<gene>
    <name evidence="1" type="ORF">C3928_14090</name>
</gene>
<dbReference type="RefSeq" id="WP_027229073.1">
    <property type="nucleotide sequence ID" value="NZ_CP017601.1"/>
</dbReference>
<name>A0A2S6EV94_LEGPN</name>
<dbReference type="CDD" id="cd00885">
    <property type="entry name" value="cinA"/>
    <property type="match status" value="1"/>
</dbReference>
<proteinExistence type="predicted"/>
<organism evidence="1 2">
    <name type="scientific">Legionella pneumophila</name>
    <dbReference type="NCBI Taxonomy" id="446"/>
    <lineage>
        <taxon>Bacteria</taxon>
        <taxon>Pseudomonadati</taxon>
        <taxon>Pseudomonadota</taxon>
        <taxon>Gammaproteobacteria</taxon>
        <taxon>Legionellales</taxon>
        <taxon>Legionellaceae</taxon>
        <taxon>Legionella</taxon>
    </lineage>
</organism>
<dbReference type="Proteomes" id="UP000239239">
    <property type="component" value="Unassembled WGS sequence"/>
</dbReference>
<dbReference type="InterPro" id="IPR036425">
    <property type="entry name" value="MoaB/Mog-like_dom_sf"/>
</dbReference>
<sequence length="365" mass="41411">MTIAILATGDEIIHGDTLNTNTHYIAHALCSEGLPLGLQMACSDKENEIIDSLNFLTEHHDILILIGGLGPTKDDITRFALAKFTKEPLVQHAEALDHIEEKANIAKISLNQGNLQQCLFPANARLFPNPYGTAMGCSYTWKGKVFILLPGPPRECLPMFNQDVLPLLLQTSRHSNKQILRWRIFGLAESEIAQTLEDALVGLDCQTGYRLETPYLEFKVRCKNELIEKIKSIIDPILAPHIISSLEDKASDQLRALILKNNEPITIIDEVTGGLLQSILVRPENYHLLNFHNLNRTRLYFHCSGLEDYWSQQPPQGTSKLIIHYSNQIQEGRETHQIPYRSAMVVYYAAEWLSFRLFHLINQLH</sequence>
<accession>A0A2S6EV94</accession>
<dbReference type="PANTHER" id="PTHR13939:SF0">
    <property type="entry name" value="NMN AMIDOHYDROLASE-LIKE PROTEIN YFAY"/>
    <property type="match status" value="1"/>
</dbReference>
<dbReference type="OrthoDB" id="9801454at2"/>
<dbReference type="SUPFAM" id="SSF53218">
    <property type="entry name" value="Molybdenum cofactor biosynthesis proteins"/>
    <property type="match status" value="1"/>
</dbReference>
<dbReference type="InterPro" id="IPR050101">
    <property type="entry name" value="CinA"/>
</dbReference>
<dbReference type="Gene3D" id="3.40.980.10">
    <property type="entry name" value="MoaB/Mog-like domain"/>
    <property type="match status" value="1"/>
</dbReference>
<evidence type="ECO:0000313" key="1">
    <source>
        <dbReference type="EMBL" id="PPK29102.1"/>
    </source>
</evidence>
<comment type="caution">
    <text evidence="1">The sequence shown here is derived from an EMBL/GenBank/DDBJ whole genome shotgun (WGS) entry which is preliminary data.</text>
</comment>
<dbReference type="PANTHER" id="PTHR13939">
    <property type="entry name" value="NICOTINAMIDE-NUCLEOTIDE AMIDOHYDROLASE PNCC"/>
    <property type="match status" value="1"/>
</dbReference>
<dbReference type="Pfam" id="PF00994">
    <property type="entry name" value="MoCF_biosynth"/>
    <property type="match status" value="1"/>
</dbReference>
<dbReference type="EMBL" id="PQWY01000019">
    <property type="protein sequence ID" value="PPK29102.1"/>
    <property type="molecule type" value="Genomic_DNA"/>
</dbReference>